<dbReference type="Proteomes" id="UP000274922">
    <property type="component" value="Unassembled WGS sequence"/>
</dbReference>
<accession>A0A4V1IU64</accession>
<dbReference type="GO" id="GO:0010468">
    <property type="term" value="P:regulation of gene expression"/>
    <property type="evidence" value="ECO:0007669"/>
    <property type="project" value="InterPro"/>
</dbReference>
<dbReference type="InterPro" id="IPR024768">
    <property type="entry name" value="Marf1"/>
</dbReference>
<keyword evidence="4" id="KW-1185">Reference proteome</keyword>
<dbReference type="PANTHER" id="PTHR14379">
    <property type="entry name" value="LIMKAIN B LKAP"/>
    <property type="match status" value="1"/>
</dbReference>
<evidence type="ECO:0000313" key="4">
    <source>
        <dbReference type="Proteomes" id="UP000274922"/>
    </source>
</evidence>
<evidence type="ECO:0000313" key="3">
    <source>
        <dbReference type="EMBL" id="RKO99468.1"/>
    </source>
</evidence>
<organism evidence="3 4">
    <name type="scientific">Caulochytrium protostelioides</name>
    <dbReference type="NCBI Taxonomy" id="1555241"/>
    <lineage>
        <taxon>Eukaryota</taxon>
        <taxon>Fungi</taxon>
        <taxon>Fungi incertae sedis</taxon>
        <taxon>Chytridiomycota</taxon>
        <taxon>Chytridiomycota incertae sedis</taxon>
        <taxon>Chytridiomycetes</taxon>
        <taxon>Caulochytriales</taxon>
        <taxon>Caulochytriaceae</taxon>
        <taxon>Caulochytrium</taxon>
    </lineage>
</organism>
<dbReference type="Gene3D" id="3.40.50.1010">
    <property type="entry name" value="5'-nuclease"/>
    <property type="match status" value="1"/>
</dbReference>
<feature type="domain" description="NYN" evidence="2">
    <location>
        <begin position="214"/>
        <end position="312"/>
    </location>
</feature>
<dbReference type="OrthoDB" id="549353at2759"/>
<dbReference type="GO" id="GO:0004540">
    <property type="term" value="F:RNA nuclease activity"/>
    <property type="evidence" value="ECO:0007669"/>
    <property type="project" value="InterPro"/>
</dbReference>
<sequence length="445" mass="47812">MRSEGVLVQKCDRTFAESIRPPTRLHDVAGFTRSVLAGHGGKSLATALPAAVAGALSIIISVRPHRSGSADRHPPLGHVTTGATPGCLSGMDDATPCIDAVIFWDIENIHVPRGSVGQDGVNRLIQRMRDLVEVVARQMLTTSLNPDTATQIDESHETTILSRSPLRSRSPSPLPAPSNPLPSSSVSPSVSASTTPSSAWLTTPPPTASPPLCKIHSIIVVDDQHVATQDREVGTYLANAGVTFRRVPRLGNKSLYYKPKPQAADIQLIVEIFQWTHRVKPPAVIMLLTNDGDFYATLQHLVEVGYTVILVHSSQWAVKLRLLSVIEILMDTLNGREPFEPRRLKLEHLRPLSTSPSTSTATSTSTSTVTSTSTSGAEVPFVTSARESALKTFVARNSHHIAVFDSATCDPTTCDTVTCLTTTKRLGSVYRTVFTAASTAKPEAA</sequence>
<dbReference type="Pfam" id="PF01936">
    <property type="entry name" value="NYN"/>
    <property type="match status" value="1"/>
</dbReference>
<feature type="region of interest" description="Disordered" evidence="1">
    <location>
        <begin position="146"/>
        <end position="205"/>
    </location>
</feature>
<name>A0A4V1IU64_9FUNG</name>
<evidence type="ECO:0000256" key="1">
    <source>
        <dbReference type="SAM" id="MobiDB-lite"/>
    </source>
</evidence>
<feature type="region of interest" description="Disordered" evidence="1">
    <location>
        <begin position="350"/>
        <end position="376"/>
    </location>
</feature>
<dbReference type="InterPro" id="IPR021139">
    <property type="entry name" value="NYN"/>
</dbReference>
<reference evidence="4" key="1">
    <citation type="journal article" date="2018" name="Nat. Microbiol.">
        <title>Leveraging single-cell genomics to expand the fungal tree of life.</title>
        <authorList>
            <person name="Ahrendt S.R."/>
            <person name="Quandt C.A."/>
            <person name="Ciobanu D."/>
            <person name="Clum A."/>
            <person name="Salamov A."/>
            <person name="Andreopoulos B."/>
            <person name="Cheng J.F."/>
            <person name="Woyke T."/>
            <person name="Pelin A."/>
            <person name="Henrissat B."/>
            <person name="Reynolds N.K."/>
            <person name="Benny G.L."/>
            <person name="Smith M.E."/>
            <person name="James T.Y."/>
            <person name="Grigoriev I.V."/>
        </authorList>
    </citation>
    <scope>NUCLEOTIDE SEQUENCE [LARGE SCALE GENOMIC DNA]</scope>
    <source>
        <strain evidence="4">ATCC 52028</strain>
    </source>
</reference>
<evidence type="ECO:0000259" key="2">
    <source>
        <dbReference type="Pfam" id="PF01936"/>
    </source>
</evidence>
<dbReference type="EMBL" id="ML014282">
    <property type="protein sequence ID" value="RKO99468.1"/>
    <property type="molecule type" value="Genomic_DNA"/>
</dbReference>
<dbReference type="GO" id="GO:0005777">
    <property type="term" value="C:peroxisome"/>
    <property type="evidence" value="ECO:0007669"/>
    <property type="project" value="InterPro"/>
</dbReference>
<gene>
    <name evidence="3" type="ORF">CXG81DRAFT_20436</name>
</gene>
<proteinExistence type="predicted"/>
<feature type="compositionally biased region" description="Low complexity" evidence="1">
    <location>
        <begin position="353"/>
        <end position="375"/>
    </location>
</feature>
<protein>
    <recommendedName>
        <fullName evidence="2">NYN domain-containing protein</fullName>
    </recommendedName>
</protein>
<dbReference type="PANTHER" id="PTHR14379:SF3">
    <property type="entry name" value="MEIOSIS REGULATOR AND MRNA STABILITY FACTOR 1"/>
    <property type="match status" value="1"/>
</dbReference>
<feature type="compositionally biased region" description="Low complexity" evidence="1">
    <location>
        <begin position="162"/>
        <end position="171"/>
    </location>
</feature>
<feature type="compositionally biased region" description="Low complexity" evidence="1">
    <location>
        <begin position="181"/>
        <end position="202"/>
    </location>
</feature>
<dbReference type="AlphaFoldDB" id="A0A4V1IU64"/>